<dbReference type="AlphaFoldDB" id="A0A235BVV0"/>
<dbReference type="InterPro" id="IPR039439">
    <property type="entry name" value="SH3b1_dom"/>
</dbReference>
<dbReference type="Proteomes" id="UP000215215">
    <property type="component" value="Unassembled WGS sequence"/>
</dbReference>
<protein>
    <recommendedName>
        <fullName evidence="1">SH3b1 domain-containing protein</fullName>
    </recommendedName>
</protein>
<name>A0A235BVV0_UNCW3</name>
<comment type="caution">
    <text evidence="2">The sequence shown here is derived from an EMBL/GenBank/DDBJ whole genome shotgun (WGS) entry which is preliminary data.</text>
</comment>
<reference evidence="2 3" key="1">
    <citation type="submission" date="2017-07" db="EMBL/GenBank/DDBJ databases">
        <title>Recovery of genomes from metagenomes via a dereplication, aggregation, and scoring strategy.</title>
        <authorList>
            <person name="Sieber C.M."/>
            <person name="Probst A.J."/>
            <person name="Sharrar A."/>
            <person name="Thomas B.C."/>
            <person name="Hess M."/>
            <person name="Tringe S.G."/>
            <person name="Banfield J.F."/>
        </authorList>
    </citation>
    <scope>NUCLEOTIDE SEQUENCE [LARGE SCALE GENOMIC DNA]</scope>
    <source>
        <strain evidence="2">JGI_Cruoil_03_44_89</strain>
    </source>
</reference>
<dbReference type="EMBL" id="NOZQ01000071">
    <property type="protein sequence ID" value="OYD16346.1"/>
    <property type="molecule type" value="Genomic_DNA"/>
</dbReference>
<dbReference type="PROSITE" id="PS51257">
    <property type="entry name" value="PROKAR_LIPOPROTEIN"/>
    <property type="match status" value="1"/>
</dbReference>
<proteinExistence type="predicted"/>
<gene>
    <name evidence="2" type="ORF">CH333_03680</name>
</gene>
<sequence>MRRLSPYLLLLFLSGCAPRFIYYTSPLPGVTSVLETPEFWIEKLPHPDSVLLSGRGIRALNRETAERGTYFDVLEKDTIIYGGDLKDALYKQLRRIKSKNRVSHTGLPLSQSFWREIEEKMDLGNIADTISPSYGITLKGLHLRALPTNEVAVSSRSCEFDKFQVTSVRPFEPVLILHRSREKDWLYVKCSIAEGWVAAEDIARCMRDTVASFLDTPFVVVTAQEIALYGDRDLEEFLMWLPMGTRVKLGEIHSGETISVIMPIKGIDGKLGFREAFLLNNADVHLGYLPYTQRNIINQAFRLLSFPYGRGGTWNADDCSGTILRIFSCFGINLPRNSREQLGAGLRLTSFGKNTKTKERTRALYRAVPGITILGWPGHIMFYLGEYAGRHYCLQNIWGMKKRRWFTEDFLYIGKTVVSDLSLGRGSRRGSLLERLTKVRVVLPINMSSE</sequence>
<accession>A0A235BVV0</accession>
<evidence type="ECO:0000259" key="1">
    <source>
        <dbReference type="Pfam" id="PF12913"/>
    </source>
</evidence>
<dbReference type="Gene3D" id="3.90.1720.10">
    <property type="entry name" value="endopeptidase domain like (from Nostoc punctiforme)"/>
    <property type="match status" value="1"/>
</dbReference>
<dbReference type="InterPro" id="IPR038765">
    <property type="entry name" value="Papain-like_cys_pep_sf"/>
</dbReference>
<organism evidence="2 3">
    <name type="scientific">candidate division WOR-3 bacterium JGI_Cruoil_03_44_89</name>
    <dbReference type="NCBI Taxonomy" id="1973748"/>
    <lineage>
        <taxon>Bacteria</taxon>
        <taxon>Bacteria division WOR-3</taxon>
    </lineage>
</organism>
<dbReference type="PIRSF" id="PIRSF019015">
    <property type="entry name" value="P60_peptidase_YkfC"/>
    <property type="match status" value="1"/>
</dbReference>
<dbReference type="InterPro" id="IPR027017">
    <property type="entry name" value="P60_peptidase_YkfC"/>
</dbReference>
<dbReference type="SUPFAM" id="SSF54001">
    <property type="entry name" value="Cysteine proteinases"/>
    <property type="match status" value="1"/>
</dbReference>
<evidence type="ECO:0000313" key="2">
    <source>
        <dbReference type="EMBL" id="OYD16346.1"/>
    </source>
</evidence>
<dbReference type="Pfam" id="PF12913">
    <property type="entry name" value="SH3_6"/>
    <property type="match status" value="1"/>
</dbReference>
<feature type="domain" description="SH3b1" evidence="1">
    <location>
        <begin position="157"/>
        <end position="197"/>
    </location>
</feature>
<evidence type="ECO:0000313" key="3">
    <source>
        <dbReference type="Proteomes" id="UP000215215"/>
    </source>
</evidence>